<accession>A0A1H4AMV0</accession>
<dbReference type="PANTHER" id="PTHR43300">
    <property type="entry name" value="ACETYLTRANSFERASE"/>
    <property type="match status" value="1"/>
</dbReference>
<reference evidence="9" key="1">
    <citation type="submission" date="2016-10" db="EMBL/GenBank/DDBJ databases">
        <authorList>
            <person name="Varghese N."/>
            <person name="Submissions S."/>
        </authorList>
    </citation>
    <scope>NUCLEOTIDE SEQUENCE [LARGE SCALE GENOMIC DNA]</scope>
    <source>
        <strain evidence="9">DSM 23920</strain>
    </source>
</reference>
<dbReference type="SUPFAM" id="SSF51161">
    <property type="entry name" value="Trimeric LpxA-like enzymes"/>
    <property type="match status" value="1"/>
</dbReference>
<evidence type="ECO:0000256" key="4">
    <source>
        <dbReference type="ARBA" id="ARBA00023315"/>
    </source>
</evidence>
<dbReference type="EMBL" id="FNRL01000006">
    <property type="protein sequence ID" value="SEA37014.1"/>
    <property type="molecule type" value="Genomic_DNA"/>
</dbReference>
<evidence type="ECO:0000256" key="2">
    <source>
        <dbReference type="ARBA" id="ARBA00022679"/>
    </source>
</evidence>
<dbReference type="InterPro" id="IPR018357">
    <property type="entry name" value="Hexapep_transf_CS"/>
</dbReference>
<keyword evidence="2 8" id="KW-0808">Transferase</keyword>
<dbReference type="Gene3D" id="2.160.10.10">
    <property type="entry name" value="Hexapeptide repeat proteins"/>
    <property type="match status" value="1"/>
</dbReference>
<evidence type="ECO:0000313" key="9">
    <source>
        <dbReference type="Proteomes" id="UP000199656"/>
    </source>
</evidence>
<dbReference type="Proteomes" id="UP000199656">
    <property type="component" value="Unassembled WGS sequence"/>
</dbReference>
<feature type="binding site" evidence="6">
    <location>
        <begin position="25"/>
        <end position="27"/>
    </location>
    <ligand>
        <name>substrate</name>
    </ligand>
</feature>
<evidence type="ECO:0000313" key="8">
    <source>
        <dbReference type="EMBL" id="SEA37014.1"/>
    </source>
</evidence>
<organism evidence="8 9">
    <name type="scientific">Chitinophaga terrae</name>
    <name type="common">ex Kim and Jung 2007</name>
    <dbReference type="NCBI Taxonomy" id="408074"/>
    <lineage>
        <taxon>Bacteria</taxon>
        <taxon>Pseudomonadati</taxon>
        <taxon>Bacteroidota</taxon>
        <taxon>Chitinophagia</taxon>
        <taxon>Chitinophagales</taxon>
        <taxon>Chitinophagaceae</taxon>
        <taxon>Chitinophaga</taxon>
    </lineage>
</organism>
<evidence type="ECO:0000256" key="5">
    <source>
        <dbReference type="PIRSR" id="PIRSR620019-1"/>
    </source>
</evidence>
<evidence type="ECO:0000256" key="6">
    <source>
        <dbReference type="PIRSR" id="PIRSR620019-2"/>
    </source>
</evidence>
<dbReference type="InterPro" id="IPR020019">
    <property type="entry name" value="AcTrfase_PglD-like"/>
</dbReference>
<dbReference type="Gene3D" id="3.40.50.20">
    <property type="match status" value="1"/>
</dbReference>
<keyword evidence="4 8" id="KW-0012">Acyltransferase</keyword>
<evidence type="ECO:0000256" key="1">
    <source>
        <dbReference type="ARBA" id="ARBA00007274"/>
    </source>
</evidence>
<dbReference type="GO" id="GO:0016746">
    <property type="term" value="F:acyltransferase activity"/>
    <property type="evidence" value="ECO:0007669"/>
    <property type="project" value="UniProtKB-KW"/>
</dbReference>
<dbReference type="InterPro" id="IPR011004">
    <property type="entry name" value="Trimer_LpxA-like_sf"/>
</dbReference>
<keyword evidence="9" id="KW-1185">Reference proteome</keyword>
<feature type="site" description="Increases basicity of active site His" evidence="5">
    <location>
        <position position="142"/>
    </location>
</feature>
<comment type="similarity">
    <text evidence="1">Belongs to the transferase hexapeptide repeat family.</text>
</comment>
<dbReference type="STRING" id="408074.SAMN05660909_01655"/>
<dbReference type="InterPro" id="IPR050179">
    <property type="entry name" value="Trans_hexapeptide_repeat"/>
</dbReference>
<protein>
    <submittedName>
        <fullName evidence="8">Sugar O-acyltransferase, sialic acid O-acetyltransferase NeuD family</fullName>
    </submittedName>
</protein>
<dbReference type="PROSITE" id="PS00101">
    <property type="entry name" value="HEXAPEP_TRANSFERASES"/>
    <property type="match status" value="1"/>
</dbReference>
<feature type="active site" description="Proton acceptor" evidence="5">
    <location>
        <position position="141"/>
    </location>
</feature>
<proteinExistence type="inferred from homology"/>
<feature type="binding site" evidence="6">
    <location>
        <position position="77"/>
    </location>
    <ligand>
        <name>substrate</name>
    </ligand>
</feature>
<dbReference type="InterPro" id="IPR041561">
    <property type="entry name" value="PglD_N"/>
</dbReference>
<keyword evidence="3" id="KW-0677">Repeat</keyword>
<name>A0A1H4AMV0_9BACT</name>
<gene>
    <name evidence="8" type="ORF">SAMN05660909_01655</name>
</gene>
<evidence type="ECO:0000256" key="3">
    <source>
        <dbReference type="ARBA" id="ARBA00022737"/>
    </source>
</evidence>
<dbReference type="Pfam" id="PF00132">
    <property type="entry name" value="Hexapep"/>
    <property type="match status" value="1"/>
</dbReference>
<dbReference type="InterPro" id="IPR001451">
    <property type="entry name" value="Hexapep"/>
</dbReference>
<dbReference type="Pfam" id="PF17836">
    <property type="entry name" value="PglD_N"/>
    <property type="match status" value="1"/>
</dbReference>
<dbReference type="PANTHER" id="PTHR43300:SF7">
    <property type="entry name" value="UDP-N-ACETYLBACILLOSAMINE N-ACETYLTRANSFERASE"/>
    <property type="match status" value="1"/>
</dbReference>
<dbReference type="NCBIfam" id="TIGR03570">
    <property type="entry name" value="NeuD_NnaD"/>
    <property type="match status" value="1"/>
</dbReference>
<dbReference type="AlphaFoldDB" id="A0A1H4AMV0"/>
<evidence type="ECO:0000259" key="7">
    <source>
        <dbReference type="Pfam" id="PF17836"/>
    </source>
</evidence>
<dbReference type="CDD" id="cd03360">
    <property type="entry name" value="LbH_AT_putative"/>
    <property type="match status" value="1"/>
</dbReference>
<sequence length="211" mass="21934">MRKAALPWNDLQEAMSNAVYIFGASGHAKVIIEILKSHQRTIAGIFDDNPNVKNLWEYPVTQLASAKADDCFIVAIGNNRIREKVVARLGAAFSTAFHPSSNISPTAQLGIGTVVMAGASINADARIGAHCIINTNASVDHDCVVEDFVHISPNAALCGNVKVGRGAHVGAGAVILPGITIGEWAVVGAGAVVTKPVPAETVVAGNPARIK</sequence>
<feature type="domain" description="PglD N-terminal" evidence="7">
    <location>
        <begin position="19"/>
        <end position="89"/>
    </location>
</feature>
<feature type="binding site" evidence="6">
    <location>
        <position position="150"/>
    </location>
    <ligand>
        <name>acetyl-CoA</name>
        <dbReference type="ChEBI" id="CHEBI:57288"/>
    </ligand>
</feature>